<dbReference type="GO" id="GO:0003723">
    <property type="term" value="F:RNA binding"/>
    <property type="evidence" value="ECO:0007669"/>
    <property type="project" value="InterPro"/>
</dbReference>
<feature type="active site" description="For 3CLpro activity" evidence="10">
    <location>
        <position position="1053"/>
    </location>
</feature>
<feature type="domain" description="SF3 helicase" evidence="14">
    <location>
        <begin position="467"/>
        <end position="633"/>
    </location>
</feature>
<feature type="compositionally biased region" description="Basic residues" evidence="12">
    <location>
        <begin position="871"/>
        <end position="882"/>
    </location>
</feature>
<dbReference type="GO" id="GO:0006508">
    <property type="term" value="P:proteolysis"/>
    <property type="evidence" value="ECO:0007669"/>
    <property type="project" value="UniProtKB-KW"/>
</dbReference>
<protein>
    <submittedName>
        <fullName evidence="16">ORF1 polyprotein</fullName>
    </submittedName>
</protein>
<evidence type="ECO:0000256" key="11">
    <source>
        <dbReference type="SAM" id="Coils"/>
    </source>
</evidence>
<dbReference type="Gene3D" id="6.10.250.3230">
    <property type="match status" value="1"/>
</dbReference>
<comment type="function">
    <text evidence="10">3C-like protease processes the polyprotein: 3CLpro-RdRp is first released by autocleavage, then all other proteins are cleaved. May cleave polyadenylate-binding protein thereby inhibiting cellular translation.</text>
</comment>
<dbReference type="Pfam" id="PF08405">
    <property type="entry name" value="Calici_PP_N"/>
    <property type="match status" value="1"/>
</dbReference>
<evidence type="ECO:0000256" key="8">
    <source>
        <dbReference type="ARBA" id="ARBA00022840"/>
    </source>
</evidence>
<dbReference type="Gene3D" id="3.40.50.300">
    <property type="entry name" value="P-loop containing nucleotide triphosphate hydrolases"/>
    <property type="match status" value="1"/>
</dbReference>
<dbReference type="GO" id="GO:0003724">
    <property type="term" value="F:RNA helicase activity"/>
    <property type="evidence" value="ECO:0007669"/>
    <property type="project" value="InterPro"/>
</dbReference>
<feature type="coiled-coil region" evidence="11">
    <location>
        <begin position="910"/>
        <end position="937"/>
    </location>
</feature>
<evidence type="ECO:0000256" key="3">
    <source>
        <dbReference type="ARBA" id="ARBA00022679"/>
    </source>
</evidence>
<dbReference type="InterPro" id="IPR000605">
    <property type="entry name" value="Helicase_SF3_ssDNA/RNA_vir"/>
</dbReference>
<accession>J7EGR4</accession>
<dbReference type="InterPro" id="IPR043502">
    <property type="entry name" value="DNA/RNA_pol_sf"/>
</dbReference>
<dbReference type="InterPro" id="IPR001205">
    <property type="entry name" value="RNA-dir_pol_C"/>
</dbReference>
<dbReference type="GO" id="GO:0017111">
    <property type="term" value="F:ribonucleoside triphosphate phosphatase activity"/>
    <property type="evidence" value="ECO:0007669"/>
    <property type="project" value="UniProtKB-EC"/>
</dbReference>
<dbReference type="InterPro" id="IPR043128">
    <property type="entry name" value="Rev_trsase/Diguanyl_cyclase"/>
</dbReference>
<dbReference type="Gene3D" id="3.30.70.270">
    <property type="match status" value="2"/>
</dbReference>
<dbReference type="GO" id="GO:0004197">
    <property type="term" value="F:cysteine-type endopeptidase activity"/>
    <property type="evidence" value="ECO:0007669"/>
    <property type="project" value="InterPro"/>
</dbReference>
<dbReference type="GO" id="GO:0006351">
    <property type="term" value="P:DNA-templated transcription"/>
    <property type="evidence" value="ECO:0007669"/>
    <property type="project" value="InterPro"/>
</dbReference>
<evidence type="ECO:0000259" key="14">
    <source>
        <dbReference type="PROSITE" id="PS51218"/>
    </source>
</evidence>
<evidence type="ECO:0000259" key="13">
    <source>
        <dbReference type="PROSITE" id="PS50507"/>
    </source>
</evidence>
<dbReference type="SUPFAM" id="SSF50494">
    <property type="entry name" value="Trypsin-like serine proteases"/>
    <property type="match status" value="1"/>
</dbReference>
<keyword evidence="3" id="KW-0808">Transferase</keyword>
<dbReference type="GO" id="GO:0039694">
    <property type="term" value="P:viral RNA genome replication"/>
    <property type="evidence" value="ECO:0007669"/>
    <property type="project" value="InterPro"/>
</dbReference>
<dbReference type="InterPro" id="IPR013614">
    <property type="entry name" value="Viral_PP_Calicivir_N"/>
</dbReference>
<dbReference type="EMBL" id="FJ692501">
    <property type="protein sequence ID" value="ACV89842.1"/>
    <property type="molecule type" value="Genomic_RNA"/>
</dbReference>
<dbReference type="GO" id="GO:0005524">
    <property type="term" value="F:ATP binding"/>
    <property type="evidence" value="ECO:0007669"/>
    <property type="project" value="UniProtKB-KW"/>
</dbReference>
<dbReference type="InterPro" id="IPR014759">
    <property type="entry name" value="Helicase_SF3_ssRNA_vir"/>
</dbReference>
<evidence type="ECO:0000259" key="15">
    <source>
        <dbReference type="PROSITE" id="PS51537"/>
    </source>
</evidence>
<feature type="domain" description="RdRp catalytic" evidence="13">
    <location>
        <begin position="1417"/>
        <end position="1538"/>
    </location>
</feature>
<proteinExistence type="predicted"/>
<evidence type="ECO:0000256" key="4">
    <source>
        <dbReference type="ARBA" id="ARBA00022695"/>
    </source>
</evidence>
<dbReference type="Proteomes" id="UP000150220">
    <property type="component" value="Genome"/>
</dbReference>
<dbReference type="InterPro" id="IPR007094">
    <property type="entry name" value="RNA-dir_pol_PSvirus"/>
</dbReference>
<keyword evidence="1" id="KW-0696">RNA-directed RNA polymerase</keyword>
<dbReference type="SUPFAM" id="SSF52540">
    <property type="entry name" value="P-loop containing nucleoside triphosphate hydrolases"/>
    <property type="match status" value="1"/>
</dbReference>
<evidence type="ECO:0000256" key="1">
    <source>
        <dbReference type="ARBA" id="ARBA00022484"/>
    </source>
</evidence>
<dbReference type="PROSITE" id="PS51537">
    <property type="entry name" value="NV_3CL_PRO"/>
    <property type="match status" value="1"/>
</dbReference>
<evidence type="ECO:0000256" key="6">
    <source>
        <dbReference type="ARBA" id="ARBA00022801"/>
    </source>
</evidence>
<comment type="catalytic activity">
    <reaction evidence="10">
        <text>Endopeptidase with a preference for cleavage when the P1 position is occupied by Glu-|-Xaa and the P1' position is occupied by Gly-|-Yaa.</text>
        <dbReference type="EC" id="3.4.22.66"/>
    </reaction>
</comment>
<dbReference type="InterPro" id="IPR001665">
    <property type="entry name" value="Norovirus_pept_C37"/>
</dbReference>
<keyword evidence="11" id="KW-0175">Coiled coil</keyword>
<sequence>MMMASNDVTPCGNEIPKTEINNQSSGRIDRQAETRTTTGTQDGAPPAPAGGFFTRLKDRVKQPKAPPPQPPGHETQRQEEPVVTYEVRTEAVRGVPDVKAADLPPGYVVPPHLPPIKLRESQDAPEPPTGAILEMWDGAYYHYGVYVEKGLVLGIHNPPAALSEATVELIPISLFFRVVHVPSNRPSIRALKRLQGEKYPYNALTHNCYTFCCELLELDDDWEARRLVQRTTGFYDPNQRWNDKPVPLVADSRVVKIADALLAALAGVAAQPIRDIVNKLKPLNVLHILSSCDWTLSGVVEMVILLAELFGIFWTPPDVTPLIVSLLDDWEMQGPEDLAAELVPIVLGGIGLVVGFTQEKVGRLVTTAVSTLKSCKDLGLYGLEIVKLIAKWFFPRNTPGESDQLHNIENAVLDLEAIESNNLTSLLKDKALMTTFIRTLDAEEEKARKLSSKAASPDVVGSVNALLSRIATTRSLIHKAKEELSTRPRPVVVMVSGRPGIGKTHLARTLAQKVAPQIGGDQRVGLVPREVDHWDAYRGENVVLWDDYGMANIIKDALKLQELADTCPVTLNCDRIENKGKMFDSDVIIVTTNAPNPAPMDYVNMEAVCRRVDFLIYADSPSVEQAKRNNPGDPNAWKPHFKGDHSHLNLQLAPQGGFDKSGNTPHGKGPVQKISLPSLIARVAALVHERRDDFQLQGPVKTYNFDSGRVSAFRQLAKDNGYSLVETMKVGSALKDVTDMEGLMRGLQGVRVSPCQIVYRGTTYSLHSGSDGVKIKPIVSQRTQAESAVHTAVLRLKRARVRYYIRALQDIISTLLQMAGSAFVINRVLKRVGESLTWVKGERSRSPPPVRTPDCKWVIEPEDFDDEGKKGKNKKGRGRKHTAFSSKGLSDEEYDEYKKIREERGGKYSIQEYLEDRNRYEEEVTLAQANEENFTENDAAKIRQRIFRPTRRQRKEEQRNLGLVTGSEIRKRKADDFKPSGKLWADDQREVDYGEKIDFEAPPSIWSRIVPFGTGWGFWVSPTLLITATHVVPNSKEFFGVPVEQIHVHRSGEFTRMRFSKPVRTDLSGMELEEGAPEGTVCSVLVKRNSGEMLPLAVRMGSHATMKVQGKVIGGQLGMLLTGANAKNMDLGTTPGDCGSPYIYKRGNEYVVIGVHAAAARGGNTVIAAVQSGEGEATLEGANDKGTYCGAPIVAPGGAPQLSTKTKFWRSSTCDLPPGTFEPAYLGGRDPRVESGPSLQQVLREQLKPFTAPRGRPPNPSLLEQATKTIENVLDQTLDTVKEWTFNQACESLDKTTSSGWPHHVQKNQHWNGQHFTGPLADQASKANLMYEQGKNMLPVYTAALKDELVKPSKVYGEPKKKRLLWGADLGTMVRCARAWGGLLDELKANCVNLPVRVGININEDGPIIFERHARYKHHIDADYSAWDSTQQRVVMEAALKIMNKFSPRPDLAAVVAQDLLAPSQLDVGDFVVRVSEGLPSGVPCTSQLNSIMHWLLTLVALSEATGLNPDVVQANSCFSFYGDDEIVSTDLDVDVEVFTLKLKAMGLRPTPPDKSDGPLRVHTKLEGLSFLRRTIRRDQAGFFGALDAASIERQLYWTRGPNHQDPQETMVPHSNRCIQLMELLGEAALHGKKFYTKISRMVIQEAREGGMDFYVPRFEPMFRWMRFSDLDSWEGDRNLAPEFVNDDGVE</sequence>
<evidence type="ECO:0000256" key="10">
    <source>
        <dbReference type="PROSITE-ProRule" id="PRU00870"/>
    </source>
</evidence>
<dbReference type="PROSITE" id="PS50507">
    <property type="entry name" value="RDRP_SSRNA_POS"/>
    <property type="match status" value="1"/>
</dbReference>
<dbReference type="Gene3D" id="1.20.960.20">
    <property type="match status" value="1"/>
</dbReference>
<evidence type="ECO:0000256" key="9">
    <source>
        <dbReference type="ARBA" id="ARBA00022953"/>
    </source>
</evidence>
<keyword evidence="5" id="KW-0547">Nucleotide-binding</keyword>
<keyword evidence="8" id="KW-0067">ATP-binding</keyword>
<keyword evidence="6 10" id="KW-0378">Hydrolase</keyword>
<feature type="active site" description="For 3CLpro activity" evidence="10">
    <location>
        <position position="1030"/>
    </location>
</feature>
<name>J7EGR4_NORV</name>
<dbReference type="PROSITE" id="PS51218">
    <property type="entry name" value="SF3_HELICASE_2"/>
    <property type="match status" value="1"/>
</dbReference>
<dbReference type="Pfam" id="PF00910">
    <property type="entry name" value="RNA_helicase"/>
    <property type="match status" value="1"/>
</dbReference>
<dbReference type="SUPFAM" id="SSF56672">
    <property type="entry name" value="DNA/RNA polymerases"/>
    <property type="match status" value="1"/>
</dbReference>
<keyword evidence="7 10" id="KW-0788">Thiol protease</keyword>
<dbReference type="Gene3D" id="6.10.20.70">
    <property type="match status" value="1"/>
</dbReference>
<keyword evidence="2 10" id="KW-0645">Protease</keyword>
<evidence type="ECO:0000256" key="7">
    <source>
        <dbReference type="ARBA" id="ARBA00022807"/>
    </source>
</evidence>
<feature type="active site" description="For 3CLpro activity" evidence="10">
    <location>
        <position position="1138"/>
    </location>
</feature>
<evidence type="ECO:0000313" key="17">
    <source>
        <dbReference type="Proteomes" id="UP000150220"/>
    </source>
</evidence>
<dbReference type="Gene3D" id="2.40.10.10">
    <property type="entry name" value="Trypsin-like serine proteases"/>
    <property type="match status" value="2"/>
</dbReference>
<dbReference type="InterPro" id="IPR043504">
    <property type="entry name" value="Peptidase_S1_PA_chymotrypsin"/>
</dbReference>
<comment type="PTM">
    <text evidence="10">Specific enzymatic cleavages in vivo yield mature proteins. 3CLpro is first autocatalytically cleaved, then processes the whole polyprotein.</text>
</comment>
<keyword evidence="9" id="KW-0693">Viral RNA replication</keyword>
<dbReference type="GO" id="GO:0003968">
    <property type="term" value="F:RNA-directed RNA polymerase activity"/>
    <property type="evidence" value="ECO:0007669"/>
    <property type="project" value="UniProtKB-KW"/>
</dbReference>
<dbReference type="Pfam" id="PF05416">
    <property type="entry name" value="Peptidase_C37"/>
    <property type="match status" value="1"/>
</dbReference>
<dbReference type="Pfam" id="PF00680">
    <property type="entry name" value="RdRP_1"/>
    <property type="match status" value="1"/>
</dbReference>
<evidence type="ECO:0000256" key="5">
    <source>
        <dbReference type="ARBA" id="ARBA00022741"/>
    </source>
</evidence>
<dbReference type="PRINTS" id="PR00917">
    <property type="entry name" value="SRSVCYSPTASE"/>
</dbReference>
<evidence type="ECO:0000256" key="12">
    <source>
        <dbReference type="SAM" id="MobiDB-lite"/>
    </source>
</evidence>
<evidence type="ECO:0000313" key="16">
    <source>
        <dbReference type="EMBL" id="ACV89842.1"/>
    </source>
</evidence>
<evidence type="ECO:0000256" key="2">
    <source>
        <dbReference type="ARBA" id="ARBA00022670"/>
    </source>
</evidence>
<feature type="region of interest" description="Disordered" evidence="12">
    <location>
        <begin position="862"/>
        <end position="888"/>
    </location>
</feature>
<reference evidence="16 17" key="1">
    <citation type="journal article" date="2012" name="J. Virol.">
        <title>Complete genome sequences of novel canine noroviruses in Hong Kong.</title>
        <authorList>
            <person name="Tse H."/>
            <person name="Lau S.K."/>
            <person name="Chan W.M."/>
            <person name="Choi G.K."/>
            <person name="Woo P.C."/>
            <person name="Yuen K.Y."/>
        </authorList>
    </citation>
    <scope>NUCLEOTIDE SEQUENCE [LARGE SCALE GENOMIC DNA]</scope>
    <source>
        <strain evidence="16">Dog/GVI.1/HKU_Ca035F/2007/HKG</strain>
    </source>
</reference>
<feature type="region of interest" description="Disordered" evidence="12">
    <location>
        <begin position="1"/>
        <end position="82"/>
    </location>
</feature>
<feature type="domain" description="Peptidase C37" evidence="15">
    <location>
        <begin position="1001"/>
        <end position="1180"/>
    </location>
</feature>
<dbReference type="GO" id="GO:0043657">
    <property type="term" value="C:host cell"/>
    <property type="evidence" value="ECO:0007669"/>
    <property type="project" value="UniProtKB-SubCell"/>
</dbReference>
<keyword evidence="4" id="KW-0548">Nucleotidyltransferase</keyword>
<organism evidence="16 17">
    <name type="scientific">Norovirus dog/GVI.1/HKU_Ca035F/2007/HKG</name>
    <dbReference type="NCBI Taxonomy" id="673458"/>
    <lineage>
        <taxon>Viruses</taxon>
        <taxon>Riboviria</taxon>
        <taxon>Orthornavirae</taxon>
        <taxon>Pisuviricota</taxon>
        <taxon>Pisoniviricetes</taxon>
        <taxon>Picornavirales</taxon>
        <taxon>Caliciviridae</taxon>
        <taxon>Norovirus</taxon>
        <taxon>Norovirus norwalkense</taxon>
        <taxon>Norwalk virus</taxon>
    </lineage>
</organism>
<dbReference type="InterPro" id="IPR027417">
    <property type="entry name" value="P-loop_NTPase"/>
</dbReference>
<dbReference type="InterPro" id="IPR009003">
    <property type="entry name" value="Peptidase_S1_PA"/>
</dbReference>